<dbReference type="AlphaFoldDB" id="A0A8H3J631"/>
<accession>A0A8H3J631</accession>
<organism evidence="2 3">
    <name type="scientific">Alectoria fallacina</name>
    <dbReference type="NCBI Taxonomy" id="1903189"/>
    <lineage>
        <taxon>Eukaryota</taxon>
        <taxon>Fungi</taxon>
        <taxon>Dikarya</taxon>
        <taxon>Ascomycota</taxon>
        <taxon>Pezizomycotina</taxon>
        <taxon>Lecanoromycetes</taxon>
        <taxon>OSLEUM clade</taxon>
        <taxon>Lecanoromycetidae</taxon>
        <taxon>Lecanorales</taxon>
        <taxon>Lecanorineae</taxon>
        <taxon>Parmeliaceae</taxon>
        <taxon>Alectoria</taxon>
    </lineage>
</organism>
<name>A0A8H3J631_9LECA</name>
<evidence type="ECO:0000313" key="2">
    <source>
        <dbReference type="EMBL" id="CAF9941411.1"/>
    </source>
</evidence>
<feature type="compositionally biased region" description="Basic and acidic residues" evidence="1">
    <location>
        <begin position="75"/>
        <end position="99"/>
    </location>
</feature>
<gene>
    <name evidence="2" type="ORF">ALECFALPRED_009101</name>
</gene>
<comment type="caution">
    <text evidence="2">The sequence shown here is derived from an EMBL/GenBank/DDBJ whole genome shotgun (WGS) entry which is preliminary data.</text>
</comment>
<dbReference type="Proteomes" id="UP000664203">
    <property type="component" value="Unassembled WGS sequence"/>
</dbReference>
<dbReference type="EMBL" id="CAJPDR010000656">
    <property type="protein sequence ID" value="CAF9941411.1"/>
    <property type="molecule type" value="Genomic_DNA"/>
</dbReference>
<evidence type="ECO:0000313" key="3">
    <source>
        <dbReference type="Proteomes" id="UP000664203"/>
    </source>
</evidence>
<evidence type="ECO:0000256" key="1">
    <source>
        <dbReference type="SAM" id="MobiDB-lite"/>
    </source>
</evidence>
<proteinExistence type="predicted"/>
<dbReference type="OrthoDB" id="10561948at2759"/>
<keyword evidence="3" id="KW-1185">Reference proteome</keyword>
<protein>
    <submittedName>
        <fullName evidence="2">Uncharacterized protein</fullName>
    </submittedName>
</protein>
<feature type="region of interest" description="Disordered" evidence="1">
    <location>
        <begin position="73"/>
        <end position="101"/>
    </location>
</feature>
<sequence length="133" mass="14860">MSSRYTTVDKSMAVKNGKPILLISYRAQEFDTQRLRNLDYAKCLLSRDAPHGVHLSQGEVNWLFEGDVRATYGQKDPKNFPSRKSEDVKTSSRVLDKHNQPKGSVLLGDGIAKILVPDIGLLSLQNVSYLDVV</sequence>
<reference evidence="2" key="1">
    <citation type="submission" date="2021-03" db="EMBL/GenBank/DDBJ databases">
        <authorList>
            <person name="Tagirdzhanova G."/>
        </authorList>
    </citation>
    <scope>NUCLEOTIDE SEQUENCE</scope>
</reference>